<dbReference type="PANTHER" id="PTHR43725:SF47">
    <property type="entry name" value="UDP-GLUCOSE 4-EPIMERASE"/>
    <property type="match status" value="1"/>
</dbReference>
<dbReference type="GO" id="GO:0003978">
    <property type="term" value="F:UDP-glucose 4-epimerase activity"/>
    <property type="evidence" value="ECO:0007669"/>
    <property type="project" value="UniProtKB-UniRule"/>
</dbReference>
<dbReference type="PRINTS" id="PR01713">
    <property type="entry name" value="NUCEPIMERASE"/>
</dbReference>
<dbReference type="NCBIfam" id="TIGR01179">
    <property type="entry name" value="galE"/>
    <property type="match status" value="1"/>
</dbReference>
<dbReference type="GO" id="GO:0005829">
    <property type="term" value="C:cytosol"/>
    <property type="evidence" value="ECO:0007669"/>
    <property type="project" value="TreeGrafter"/>
</dbReference>
<organism evidence="11">
    <name type="scientific">Scylla olivacea</name>
    <name type="common">Orange mud crab</name>
    <name type="synonym">Cancer olivacea</name>
    <dbReference type="NCBI Taxonomy" id="85551"/>
    <lineage>
        <taxon>Eukaryota</taxon>
        <taxon>Metazoa</taxon>
        <taxon>Ecdysozoa</taxon>
        <taxon>Arthropoda</taxon>
        <taxon>Crustacea</taxon>
        <taxon>Multicrustacea</taxon>
        <taxon>Malacostraca</taxon>
        <taxon>Eumalacostraca</taxon>
        <taxon>Eucarida</taxon>
        <taxon>Decapoda</taxon>
        <taxon>Pleocyemata</taxon>
        <taxon>Brachyura</taxon>
        <taxon>Eubrachyura</taxon>
        <taxon>Portunoidea</taxon>
        <taxon>Portunidae</taxon>
        <taxon>Portuninae</taxon>
        <taxon>Scylla</taxon>
    </lineage>
</organism>
<dbReference type="InterPro" id="IPR016040">
    <property type="entry name" value="NAD(P)-bd_dom"/>
</dbReference>
<comment type="similarity">
    <text evidence="9">Belongs to the NAD(P)-dependent epimerase/dehydratase family.</text>
</comment>
<comment type="subunit">
    <text evidence="9">Homodimer.</text>
</comment>
<proteinExistence type="inferred from homology"/>
<evidence type="ECO:0000256" key="1">
    <source>
        <dbReference type="ARBA" id="ARBA00000014"/>
    </source>
</evidence>
<keyword evidence="7" id="KW-0299">Galactose metabolism</keyword>
<dbReference type="Gene3D" id="3.40.50.720">
    <property type="entry name" value="NAD(P)-binding Rossmann-like Domain"/>
    <property type="match status" value="1"/>
</dbReference>
<protein>
    <recommendedName>
        <fullName evidence="9">UDP-glucose 4-epimerase</fullName>
        <ecNumber evidence="9">5.1.3.2</ecNumber>
    </recommendedName>
</protein>
<evidence type="ECO:0000256" key="5">
    <source>
        <dbReference type="ARBA" id="ARBA00004947"/>
    </source>
</evidence>
<dbReference type="EMBL" id="GDRN01104782">
    <property type="protein sequence ID" value="JAI57856.1"/>
    <property type="molecule type" value="Transcribed_RNA"/>
</dbReference>
<feature type="domain" description="NAD(P)-binding" evidence="10">
    <location>
        <begin position="6"/>
        <end position="337"/>
    </location>
</feature>
<keyword evidence="9" id="KW-0119">Carbohydrate metabolism</keyword>
<name>A0A0N7ZA49_SCYOL</name>
<evidence type="ECO:0000256" key="6">
    <source>
        <dbReference type="ARBA" id="ARBA00023027"/>
    </source>
</evidence>
<evidence type="ECO:0000313" key="11">
    <source>
        <dbReference type="EMBL" id="JAI57856.1"/>
    </source>
</evidence>
<dbReference type="AlphaFoldDB" id="A0A0N7ZA49"/>
<dbReference type="PANTHER" id="PTHR43725">
    <property type="entry name" value="UDP-GLUCOSE 4-EPIMERASE"/>
    <property type="match status" value="1"/>
</dbReference>
<dbReference type="Gene3D" id="3.90.25.10">
    <property type="entry name" value="UDP-galactose 4-epimerase, domain 1"/>
    <property type="match status" value="1"/>
</dbReference>
<evidence type="ECO:0000256" key="4">
    <source>
        <dbReference type="ARBA" id="ARBA00002760"/>
    </source>
</evidence>
<keyword evidence="8 9" id="KW-0413">Isomerase</keyword>
<comment type="catalytic activity">
    <reaction evidence="1">
        <text>UDP-N-acetyl-alpha-D-glucosamine = UDP-N-acetyl-alpha-D-galactosamine</text>
        <dbReference type="Rhea" id="RHEA:20517"/>
        <dbReference type="ChEBI" id="CHEBI:57705"/>
        <dbReference type="ChEBI" id="CHEBI:67138"/>
        <dbReference type="EC" id="5.1.3.7"/>
    </reaction>
</comment>
<evidence type="ECO:0000259" key="10">
    <source>
        <dbReference type="Pfam" id="PF16363"/>
    </source>
</evidence>
<comment type="catalytic activity">
    <reaction evidence="2 9">
        <text>UDP-alpha-D-glucose = UDP-alpha-D-galactose</text>
        <dbReference type="Rhea" id="RHEA:22168"/>
        <dbReference type="ChEBI" id="CHEBI:58885"/>
        <dbReference type="ChEBI" id="CHEBI:66914"/>
        <dbReference type="EC" id="5.1.3.2"/>
    </reaction>
</comment>
<evidence type="ECO:0000256" key="9">
    <source>
        <dbReference type="RuleBase" id="RU366046"/>
    </source>
</evidence>
<evidence type="ECO:0000256" key="3">
    <source>
        <dbReference type="ARBA" id="ARBA00001911"/>
    </source>
</evidence>
<evidence type="ECO:0000256" key="8">
    <source>
        <dbReference type="ARBA" id="ARBA00023235"/>
    </source>
</evidence>
<dbReference type="UniPathway" id="UPA00214"/>
<dbReference type="GO" id="GO:0003974">
    <property type="term" value="F:UDP-N-acetylglucosamine 4-epimerase activity"/>
    <property type="evidence" value="ECO:0007669"/>
    <property type="project" value="UniProtKB-EC"/>
</dbReference>
<dbReference type="Pfam" id="PF16363">
    <property type="entry name" value="GDP_Man_Dehyd"/>
    <property type="match status" value="1"/>
</dbReference>
<sequence>MSRLILVTGGAGYVGSHTTIELLAAGYEVVVVDSCVNCVAGEEGKLPPSLVRVQELAKKSLVGFYRVSLTDALALAGVFEKHRVDAVVHFAALKAVGESVEKPLEYYQSNVSGTLTLLQVMREAGVHRLVYSSSATVYGAPQYLPADEQHPTGTGLTNPYGKTKYFCEQVMLDLAASDKEWRLVSLRYFNPVGAHPSGRIGEDPLGPPNNLMPFVAQVAVGKREELSVFGDDYDTPDGTGVRDYVHVVDLAEGHVLALDKAFSKSFRGYVSYNLGTGRGVSVLEIIEAFRRASGKPVPYRVVGRRAGDVASVVASCSLAEEQLGWRARRDLQEMCEDAWRWQKLHPNGFRSCQ</sequence>
<dbReference type="InterPro" id="IPR005886">
    <property type="entry name" value="UDP_G4E"/>
</dbReference>
<evidence type="ECO:0000256" key="2">
    <source>
        <dbReference type="ARBA" id="ARBA00000083"/>
    </source>
</evidence>
<comment type="pathway">
    <text evidence="5 9">Carbohydrate metabolism; galactose metabolism.</text>
</comment>
<comment type="cofactor">
    <cofactor evidence="3 9">
        <name>NAD(+)</name>
        <dbReference type="ChEBI" id="CHEBI:57540"/>
    </cofactor>
</comment>
<dbReference type="CDD" id="cd05247">
    <property type="entry name" value="UDP_G4E_1_SDR_e"/>
    <property type="match status" value="1"/>
</dbReference>
<dbReference type="SUPFAM" id="SSF51735">
    <property type="entry name" value="NAD(P)-binding Rossmann-fold domains"/>
    <property type="match status" value="1"/>
</dbReference>
<dbReference type="NCBIfam" id="NF007956">
    <property type="entry name" value="PRK10675.1"/>
    <property type="match status" value="1"/>
</dbReference>
<comment type="function">
    <text evidence="4">Catalyzes two distinct but analogous reactions: the reversible epimerization of UDP-glucose to UDP-galactose and the reversible epimerization of UDP-N-acetylglucosamine to UDP-N-acetylgalactosamine. The reaction with UDP-Gal plays a critical role in the Leloir pathway of galactose catabolism in which galactose is converted to the glycolytic intermediate glucose 6-phosphate. It contributes to the catabolism of dietary galactose and enables the endogenous biosynthesis of both UDP-Gal and UDP-GalNAc when exogenous sources are limited. Both UDP-sugar interconversions are important in the synthesis of glycoproteins and glycolipids.</text>
</comment>
<dbReference type="EC" id="5.1.3.2" evidence="9"/>
<dbReference type="InterPro" id="IPR036291">
    <property type="entry name" value="NAD(P)-bd_dom_sf"/>
</dbReference>
<evidence type="ECO:0000256" key="7">
    <source>
        <dbReference type="ARBA" id="ARBA00023144"/>
    </source>
</evidence>
<reference evidence="11" key="1">
    <citation type="submission" date="2015-09" db="EMBL/GenBank/DDBJ databases">
        <title>Scylla olivacea transcriptome.</title>
        <authorList>
            <person name="Ikhwanuddin M."/>
        </authorList>
    </citation>
    <scope>NUCLEOTIDE SEQUENCE</scope>
</reference>
<dbReference type="GO" id="GO:0033499">
    <property type="term" value="P:galactose catabolic process via UDP-galactose, Leloir pathway"/>
    <property type="evidence" value="ECO:0007669"/>
    <property type="project" value="TreeGrafter"/>
</dbReference>
<accession>A0A0N7ZA49</accession>
<keyword evidence="6 9" id="KW-0520">NAD</keyword>